<keyword evidence="1" id="KW-0597">Phosphoprotein</keyword>
<evidence type="ECO:0000259" key="2">
    <source>
        <dbReference type="PROSITE" id="PS50894"/>
    </source>
</evidence>
<name>A0A941GN86_9CHRO</name>
<accession>A0A941GN86</accession>
<dbReference type="PROSITE" id="PS50894">
    <property type="entry name" value="HPT"/>
    <property type="match status" value="1"/>
</dbReference>
<evidence type="ECO:0000313" key="4">
    <source>
        <dbReference type="Proteomes" id="UP000767446"/>
    </source>
</evidence>
<feature type="modified residue" description="Phosphohistidine" evidence="1">
    <location>
        <position position="49"/>
    </location>
</feature>
<dbReference type="InterPro" id="IPR008207">
    <property type="entry name" value="Sig_transdc_His_kin_Hpt_dom"/>
</dbReference>
<dbReference type="PANTHER" id="PTHR43395:SF1">
    <property type="entry name" value="CHEMOTAXIS PROTEIN CHEA"/>
    <property type="match status" value="1"/>
</dbReference>
<dbReference type="GO" id="GO:0000160">
    <property type="term" value="P:phosphorelay signal transduction system"/>
    <property type="evidence" value="ECO:0007669"/>
    <property type="project" value="InterPro"/>
</dbReference>
<dbReference type="CDD" id="cd00088">
    <property type="entry name" value="HPT"/>
    <property type="match status" value="1"/>
</dbReference>
<dbReference type="InterPro" id="IPR036641">
    <property type="entry name" value="HPT_dom_sf"/>
</dbReference>
<feature type="domain" description="HPt" evidence="2">
    <location>
        <begin position="2"/>
        <end position="106"/>
    </location>
</feature>
<dbReference type="PANTHER" id="PTHR43395">
    <property type="entry name" value="SENSOR HISTIDINE KINASE CHEA"/>
    <property type="match status" value="1"/>
</dbReference>
<comment type="caution">
    <text evidence="3">The sequence shown here is derived from an EMBL/GenBank/DDBJ whole genome shotgun (WGS) entry which is preliminary data.</text>
</comment>
<evidence type="ECO:0000313" key="3">
    <source>
        <dbReference type="EMBL" id="MBR8826822.1"/>
    </source>
</evidence>
<dbReference type="InterPro" id="IPR051315">
    <property type="entry name" value="Bact_Chemotaxis_CheA"/>
</dbReference>
<protein>
    <submittedName>
        <fullName evidence="3">Hpt domain-containing protein</fullName>
    </submittedName>
</protein>
<gene>
    <name evidence="3" type="ORF">DSM107014_02785</name>
</gene>
<dbReference type="Proteomes" id="UP000767446">
    <property type="component" value="Unassembled WGS sequence"/>
</dbReference>
<evidence type="ECO:0000256" key="1">
    <source>
        <dbReference type="PROSITE-ProRule" id="PRU00110"/>
    </source>
</evidence>
<reference evidence="3" key="1">
    <citation type="submission" date="2021-02" db="EMBL/GenBank/DDBJ databases">
        <title>Metagenome analyses of Stigonema ocellatum DSM 106950, Chlorogloea purpurea SAG 13.99 and Gomphosphaeria aponina DSM 107014.</title>
        <authorList>
            <person name="Marter P."/>
            <person name="Huang S."/>
        </authorList>
    </citation>
    <scope>NUCLEOTIDE SEQUENCE</scope>
    <source>
        <strain evidence="3">JP213</strain>
    </source>
</reference>
<dbReference type="SUPFAM" id="SSF47226">
    <property type="entry name" value="Histidine-containing phosphotransfer domain, HPT domain"/>
    <property type="match status" value="1"/>
</dbReference>
<proteinExistence type="predicted"/>
<dbReference type="SMART" id="SM00073">
    <property type="entry name" value="HPT"/>
    <property type="match status" value="1"/>
</dbReference>
<dbReference type="EMBL" id="JADQBC010000012">
    <property type="protein sequence ID" value="MBR8826822.1"/>
    <property type="molecule type" value="Genomic_DNA"/>
</dbReference>
<organism evidence="3 4">
    <name type="scientific">Gomphosphaeria aponina SAG 52.96 = DSM 107014</name>
    <dbReference type="NCBI Taxonomy" id="1521640"/>
    <lineage>
        <taxon>Bacteria</taxon>
        <taxon>Bacillati</taxon>
        <taxon>Cyanobacteriota</taxon>
        <taxon>Cyanophyceae</taxon>
        <taxon>Oscillatoriophycideae</taxon>
        <taxon>Chroococcales</taxon>
        <taxon>Gomphosphaeriaceae</taxon>
        <taxon>Gomphosphaeria</taxon>
    </lineage>
</organism>
<dbReference type="AlphaFoldDB" id="A0A941GN86"/>
<dbReference type="Pfam" id="PF01627">
    <property type="entry name" value="Hpt"/>
    <property type="match status" value="1"/>
</dbReference>
<sequence length="297" mass="32961">MDAANNERILGYFIEEAKEHLETLEKGILELSSVIDDAEMVNEMFRAAHSIKGGAAMLGYTSIQKTAHRLEDSFKVLRDQKVNVDEKLESLFLQGYDFLQDLIESLESPTGFSNADAEKVVAKAEPNFVELQEYLTKLVAGGTSSTEETTPTKTTAEDGPTEIRKILKQMLAIFKQEATLESRQKLQQFCQKLSKIAPHEEGWIALVETAQKAVSNPKYSYRLLAPVIIKELKQGSDYLELGKANLIVASDGLDKLATAKSPQILITLEPTAAAKTLMKVFNKQQLAQLVKLIQTNV</sequence>
<dbReference type="Gene3D" id="1.20.120.160">
    <property type="entry name" value="HPT domain"/>
    <property type="match status" value="1"/>
</dbReference>